<evidence type="ECO:0000256" key="9">
    <source>
        <dbReference type="ARBA" id="ARBA00066707"/>
    </source>
</evidence>
<keyword evidence="5" id="KW-0353">Hemolymph clotting</keyword>
<dbReference type="PROSITE" id="PS00134">
    <property type="entry name" value="TRYPSIN_HIS"/>
    <property type="match status" value="1"/>
</dbReference>
<evidence type="ECO:0000259" key="10">
    <source>
        <dbReference type="PROSITE" id="PS50240"/>
    </source>
</evidence>
<keyword evidence="6" id="KW-0720">Serine protease</keyword>
<dbReference type="Pfam" id="PF00089">
    <property type="entry name" value="Trypsin"/>
    <property type="match status" value="1"/>
</dbReference>
<dbReference type="GO" id="GO:0042381">
    <property type="term" value="P:hemolymph coagulation"/>
    <property type="evidence" value="ECO:0007669"/>
    <property type="project" value="UniProtKB-KW"/>
</dbReference>
<dbReference type="GO" id="GO:0006508">
    <property type="term" value="P:proteolysis"/>
    <property type="evidence" value="ECO:0007669"/>
    <property type="project" value="UniProtKB-KW"/>
</dbReference>
<evidence type="ECO:0000313" key="11">
    <source>
        <dbReference type="EMBL" id="CAL4255854.1"/>
    </source>
</evidence>
<keyword evidence="7" id="KW-1015">Disulfide bond</keyword>
<keyword evidence="4" id="KW-0378">Hydrolase</keyword>
<feature type="non-terminal residue" evidence="11">
    <location>
        <position position="1"/>
    </location>
</feature>
<protein>
    <recommendedName>
        <fullName evidence="9">limulus clotting factor C</fullName>
        <ecNumber evidence="9">3.4.21.84</ecNumber>
    </recommendedName>
</protein>
<dbReference type="Gene3D" id="2.40.10.10">
    <property type="entry name" value="Trypsin-like serine proteases"/>
    <property type="match status" value="1"/>
</dbReference>
<dbReference type="PANTHER" id="PTHR24252:SF18">
    <property type="entry name" value="OVOCHYMASE 1"/>
    <property type="match status" value="1"/>
</dbReference>
<dbReference type="FunFam" id="2.40.10.10:FF:000120">
    <property type="entry name" value="Putative serine protease"/>
    <property type="match status" value="1"/>
</dbReference>
<gene>
    <name evidence="11" type="ORF">MNOR_LOCUS42014</name>
</gene>
<dbReference type="SUPFAM" id="SSF50494">
    <property type="entry name" value="Trypsin-like serine proteases"/>
    <property type="match status" value="1"/>
</dbReference>
<comment type="caution">
    <text evidence="11">The sequence shown here is derived from an EMBL/GenBank/DDBJ whole genome shotgun (WGS) entry which is preliminary data.</text>
</comment>
<keyword evidence="3" id="KW-0732">Signal</keyword>
<dbReference type="Proteomes" id="UP001497623">
    <property type="component" value="Unassembled WGS sequence"/>
</dbReference>
<dbReference type="EC" id="3.4.21.84" evidence="9"/>
<keyword evidence="2" id="KW-0645">Protease</keyword>
<evidence type="ECO:0000256" key="2">
    <source>
        <dbReference type="ARBA" id="ARBA00022670"/>
    </source>
</evidence>
<evidence type="ECO:0000256" key="5">
    <source>
        <dbReference type="ARBA" id="ARBA00022820"/>
    </source>
</evidence>
<comment type="catalytic activity">
    <reaction evidence="8">
        <text>Selective cleavage of 103-Arg-|-Ser-104 and 124-Ile-|-Ile-125 bonds in Limulus clotting factor B to form activated factor B. Cleavage of -Pro-Arg-|-Xaa- bonds in synthetic substrates.</text>
        <dbReference type="EC" id="3.4.21.84"/>
    </reaction>
</comment>
<evidence type="ECO:0000256" key="7">
    <source>
        <dbReference type="ARBA" id="ARBA00023157"/>
    </source>
</evidence>
<dbReference type="GO" id="GO:0004252">
    <property type="term" value="F:serine-type endopeptidase activity"/>
    <property type="evidence" value="ECO:0007669"/>
    <property type="project" value="InterPro"/>
</dbReference>
<evidence type="ECO:0000256" key="6">
    <source>
        <dbReference type="ARBA" id="ARBA00022825"/>
    </source>
</evidence>
<accession>A0AAV2SYM7</accession>
<dbReference type="AlphaFoldDB" id="A0AAV2SYM7"/>
<organism evidence="11 12">
    <name type="scientific">Meganyctiphanes norvegica</name>
    <name type="common">Northern krill</name>
    <name type="synonym">Thysanopoda norvegica</name>
    <dbReference type="NCBI Taxonomy" id="48144"/>
    <lineage>
        <taxon>Eukaryota</taxon>
        <taxon>Metazoa</taxon>
        <taxon>Ecdysozoa</taxon>
        <taxon>Arthropoda</taxon>
        <taxon>Crustacea</taxon>
        <taxon>Multicrustacea</taxon>
        <taxon>Malacostraca</taxon>
        <taxon>Eumalacostraca</taxon>
        <taxon>Eucarida</taxon>
        <taxon>Euphausiacea</taxon>
        <taxon>Euphausiidae</taxon>
        <taxon>Meganyctiphanes</taxon>
    </lineage>
</organism>
<proteinExistence type="predicted"/>
<evidence type="ECO:0000313" key="12">
    <source>
        <dbReference type="Proteomes" id="UP001497623"/>
    </source>
</evidence>
<keyword evidence="1" id="KW-0768">Sushi</keyword>
<dbReference type="InterPro" id="IPR001314">
    <property type="entry name" value="Peptidase_S1A"/>
</dbReference>
<reference evidence="11 12" key="1">
    <citation type="submission" date="2024-05" db="EMBL/GenBank/DDBJ databases">
        <authorList>
            <person name="Wallberg A."/>
        </authorList>
    </citation>
    <scope>NUCLEOTIDE SEQUENCE [LARGE SCALE GENOMIC DNA]</scope>
</reference>
<name>A0AAV2SYM7_MEGNR</name>
<dbReference type="SMART" id="SM00020">
    <property type="entry name" value="Tryp_SPc"/>
    <property type="match status" value="1"/>
</dbReference>
<feature type="domain" description="Peptidase S1" evidence="10">
    <location>
        <begin position="16"/>
        <end position="260"/>
    </location>
</feature>
<evidence type="ECO:0000256" key="8">
    <source>
        <dbReference type="ARBA" id="ARBA00052079"/>
    </source>
</evidence>
<dbReference type="InterPro" id="IPR043504">
    <property type="entry name" value="Peptidase_S1_PA_chymotrypsin"/>
</dbReference>
<dbReference type="PANTHER" id="PTHR24252">
    <property type="entry name" value="ACROSIN-RELATED"/>
    <property type="match status" value="1"/>
</dbReference>
<dbReference type="PROSITE" id="PS50240">
    <property type="entry name" value="TRYPSIN_DOM"/>
    <property type="match status" value="1"/>
</dbReference>
<dbReference type="InterPro" id="IPR001254">
    <property type="entry name" value="Trypsin_dom"/>
</dbReference>
<dbReference type="PRINTS" id="PR00722">
    <property type="entry name" value="CHYMOTRYPSIN"/>
</dbReference>
<dbReference type="InterPro" id="IPR018114">
    <property type="entry name" value="TRYPSIN_HIS"/>
</dbReference>
<sequence>DSDCTCGAANEQSTRIIGGKEVDPRYKYPWQVALVYANNTLQCGGSIINNLWILTAAHCLIDKDDNNNPVRPLYVWVGKHDRPILGTDTSPDTKRYDIKTYTPHDRYNSVDDNYDFALLELTETIPFNNVIRPVCLPKDGSNDYAGEDGTVTGWGLTSNDGSLSDVLKEAQVPILANNKCGNWAPAQITGLKLCAGAVNNTAFCSGDSGGPLCVVEDNKYIEVGVVSFYAGEGNGCYNENYPGVYARVSKVLGWISDNAKSGTWCN</sequence>
<dbReference type="CDD" id="cd00190">
    <property type="entry name" value="Tryp_SPc"/>
    <property type="match status" value="1"/>
</dbReference>
<evidence type="ECO:0000256" key="4">
    <source>
        <dbReference type="ARBA" id="ARBA00022801"/>
    </source>
</evidence>
<evidence type="ECO:0000256" key="1">
    <source>
        <dbReference type="ARBA" id="ARBA00022659"/>
    </source>
</evidence>
<evidence type="ECO:0000256" key="3">
    <source>
        <dbReference type="ARBA" id="ARBA00022729"/>
    </source>
</evidence>
<dbReference type="EMBL" id="CAXKWB010188212">
    <property type="protein sequence ID" value="CAL4255854.1"/>
    <property type="molecule type" value="Genomic_DNA"/>
</dbReference>
<keyword evidence="12" id="KW-1185">Reference proteome</keyword>
<dbReference type="InterPro" id="IPR009003">
    <property type="entry name" value="Peptidase_S1_PA"/>
</dbReference>